<dbReference type="EMBL" id="JADBDZ010000001">
    <property type="protein sequence ID" value="MBE1537746.1"/>
    <property type="molecule type" value="Genomic_DNA"/>
</dbReference>
<gene>
    <name evidence="1" type="ORF">H4W34_007579</name>
</gene>
<keyword evidence="2" id="KW-1185">Reference proteome</keyword>
<protein>
    <submittedName>
        <fullName evidence="1">Uncharacterized protein</fullName>
    </submittedName>
</protein>
<proteinExistence type="predicted"/>
<evidence type="ECO:0000313" key="2">
    <source>
        <dbReference type="Proteomes" id="UP000627838"/>
    </source>
</evidence>
<accession>A0ABR9K4H7</accession>
<dbReference type="RefSeq" id="WP_192763569.1">
    <property type="nucleotide sequence ID" value="NZ_JADBDZ010000001.1"/>
</dbReference>
<evidence type="ECO:0000313" key="1">
    <source>
        <dbReference type="EMBL" id="MBE1537746.1"/>
    </source>
</evidence>
<sequence>MSAMPAEPPRHHGRVHRIPRTIEGIGARLSRDKRAAFLAEVRAAEQGRELDDVLSGWYAEAMLDQLPDRDRRRARALDRRGAVALDDIAAGRGPRPRG</sequence>
<organism evidence="1 2">
    <name type="scientific">Actinomadura algeriensis</name>
    <dbReference type="NCBI Taxonomy" id="1679523"/>
    <lineage>
        <taxon>Bacteria</taxon>
        <taxon>Bacillati</taxon>
        <taxon>Actinomycetota</taxon>
        <taxon>Actinomycetes</taxon>
        <taxon>Streptosporangiales</taxon>
        <taxon>Thermomonosporaceae</taxon>
        <taxon>Actinomadura</taxon>
    </lineage>
</organism>
<comment type="caution">
    <text evidence="1">The sequence shown here is derived from an EMBL/GenBank/DDBJ whole genome shotgun (WGS) entry which is preliminary data.</text>
</comment>
<dbReference type="Proteomes" id="UP000627838">
    <property type="component" value="Unassembled WGS sequence"/>
</dbReference>
<reference evidence="1 2" key="1">
    <citation type="submission" date="2020-10" db="EMBL/GenBank/DDBJ databases">
        <title>Sequencing the genomes of 1000 actinobacteria strains.</title>
        <authorList>
            <person name="Klenk H.-P."/>
        </authorList>
    </citation>
    <scope>NUCLEOTIDE SEQUENCE [LARGE SCALE GENOMIC DNA]</scope>
    <source>
        <strain evidence="1 2">DSM 46744</strain>
    </source>
</reference>
<name>A0ABR9K4H7_9ACTN</name>